<evidence type="ECO:0000313" key="10">
    <source>
        <dbReference type="Proteomes" id="UP000026915"/>
    </source>
</evidence>
<dbReference type="GO" id="GO:0015211">
    <property type="term" value="F:purine nucleoside transmembrane transporter activity"/>
    <property type="evidence" value="ECO:0007669"/>
    <property type="project" value="UniProtKB-UniRule"/>
</dbReference>
<organism evidence="9 10">
    <name type="scientific">Theobroma cacao</name>
    <name type="common">Cacao</name>
    <name type="synonym">Cocoa</name>
    <dbReference type="NCBI Taxonomy" id="3641"/>
    <lineage>
        <taxon>Eukaryota</taxon>
        <taxon>Viridiplantae</taxon>
        <taxon>Streptophyta</taxon>
        <taxon>Embryophyta</taxon>
        <taxon>Tracheophyta</taxon>
        <taxon>Spermatophyta</taxon>
        <taxon>Magnoliopsida</taxon>
        <taxon>eudicotyledons</taxon>
        <taxon>Gunneridae</taxon>
        <taxon>Pentapetalae</taxon>
        <taxon>rosids</taxon>
        <taxon>malvids</taxon>
        <taxon>Malvales</taxon>
        <taxon>Malvaceae</taxon>
        <taxon>Byttnerioideae</taxon>
        <taxon>Theobroma</taxon>
    </lineage>
</organism>
<feature type="transmembrane region" description="Helical" evidence="7">
    <location>
        <begin position="301"/>
        <end position="318"/>
    </location>
</feature>
<feature type="transmembrane region" description="Helical" evidence="7">
    <location>
        <begin position="115"/>
        <end position="135"/>
    </location>
</feature>
<dbReference type="STRING" id="3641.A0A061GEE4"/>
<feature type="transmembrane region" description="Helical" evidence="7">
    <location>
        <begin position="274"/>
        <end position="294"/>
    </location>
</feature>
<evidence type="ECO:0000256" key="4">
    <source>
        <dbReference type="ARBA" id="ARBA00022692"/>
    </source>
</evidence>
<feature type="transmembrane region" description="Helical" evidence="7">
    <location>
        <begin position="74"/>
        <end position="94"/>
    </location>
</feature>
<dbReference type="OMA" id="WISVCWQ"/>
<feature type="transmembrane region" description="Helical" evidence="7">
    <location>
        <begin position="41"/>
        <end position="62"/>
    </location>
</feature>
<gene>
    <name evidence="9" type="ORF">TCM_029538</name>
</gene>
<sequence>MAEIHQIQLDITDQEAKENPTEQTNASNHIRRSPSRNYKRWLLIVVYTIFLLCGQSVALVLGRLYFEKGGSSKWMATLAQLGGFPILLPCYCFLLRKTRTANNIIDPNPPSFLKLGILVYVPLGLLSAGSCYLYSVGLQYLPVSTVTLITASQLAFNAFFSYFLNSQKFTPFIINSLVLLTSSSVLLVVNNNSEKPAGVSKGEYAAGFICSICGAAIYVLGLFASGDWKGLKRDMEEYALGKVSYVMTLLWTAIGWQVFAIGTVGLIFDVSSLYSISIRTVGLPIVPVIAVFIFHDKMDGIKGMSMVLAIWGFISYVYQHYLDHRKLKIENRIGSDISEDLSPGEGNQA</sequence>
<evidence type="ECO:0000256" key="5">
    <source>
        <dbReference type="ARBA" id="ARBA00022989"/>
    </source>
</evidence>
<dbReference type="PANTHER" id="PTHR31376">
    <property type="entry name" value="OS09G0467300 PROTEIN-RELATED"/>
    <property type="match status" value="1"/>
</dbReference>
<dbReference type="InterPro" id="IPR037185">
    <property type="entry name" value="EmrE-like"/>
</dbReference>
<proteinExistence type="inferred from homology"/>
<accession>A0A061GEE4</accession>
<protein>
    <recommendedName>
        <fullName evidence="7">Probable purine permease</fullName>
    </recommendedName>
</protein>
<name>A0A061GEE4_THECC</name>
<comment type="caution">
    <text evidence="7">Lacks conserved residue(s) required for the propagation of feature annotation.</text>
</comment>
<evidence type="ECO:0000256" key="3">
    <source>
        <dbReference type="ARBA" id="ARBA00022448"/>
    </source>
</evidence>
<dbReference type="Pfam" id="PF16913">
    <property type="entry name" value="PUNUT"/>
    <property type="match status" value="1"/>
</dbReference>
<evidence type="ECO:0000256" key="6">
    <source>
        <dbReference type="ARBA" id="ARBA00023136"/>
    </source>
</evidence>
<dbReference type="AlphaFoldDB" id="A0A061GEE4"/>
<reference evidence="9 10" key="1">
    <citation type="journal article" date="2013" name="Genome Biol.">
        <title>The genome sequence of the most widely cultivated cacao type and its use to identify candidate genes regulating pod color.</title>
        <authorList>
            <person name="Motamayor J.C."/>
            <person name="Mockaitis K."/>
            <person name="Schmutz J."/>
            <person name="Haiminen N."/>
            <person name="Iii D.L."/>
            <person name="Cornejo O."/>
            <person name="Findley S.D."/>
            <person name="Zheng P."/>
            <person name="Utro F."/>
            <person name="Royaert S."/>
            <person name="Saski C."/>
            <person name="Jenkins J."/>
            <person name="Podicheti R."/>
            <person name="Zhao M."/>
            <person name="Scheffler B.E."/>
            <person name="Stack J.C."/>
            <person name="Feltus F.A."/>
            <person name="Mustiga G.M."/>
            <person name="Amores F."/>
            <person name="Phillips W."/>
            <person name="Marelli J.P."/>
            <person name="May G.D."/>
            <person name="Shapiro H."/>
            <person name="Ma J."/>
            <person name="Bustamante C.D."/>
            <person name="Schnell R.J."/>
            <person name="Main D."/>
            <person name="Gilbert D."/>
            <person name="Parida L."/>
            <person name="Kuhn D.N."/>
        </authorList>
    </citation>
    <scope>NUCLEOTIDE SEQUENCE [LARGE SCALE GENOMIC DNA]</scope>
    <source>
        <strain evidence="10">cv. Matina 1-6</strain>
    </source>
</reference>
<dbReference type="GO" id="GO:0005345">
    <property type="term" value="F:purine nucleobase transmembrane transporter activity"/>
    <property type="evidence" value="ECO:0007669"/>
    <property type="project" value="UniProtKB-UniRule"/>
</dbReference>
<keyword evidence="3 7" id="KW-0813">Transport</keyword>
<dbReference type="GO" id="GO:0016020">
    <property type="term" value="C:membrane"/>
    <property type="evidence" value="ECO:0007669"/>
    <property type="project" value="UniProtKB-SubCell"/>
</dbReference>
<feature type="transmembrane region" description="Helical" evidence="7">
    <location>
        <begin position="172"/>
        <end position="189"/>
    </location>
</feature>
<dbReference type="EMBL" id="CM001884">
    <property type="protein sequence ID" value="EOY27778.1"/>
    <property type="molecule type" value="Genomic_DNA"/>
</dbReference>
<dbReference type="HOGENOM" id="CLU_043459_2_1_1"/>
<keyword evidence="5 7" id="KW-1133">Transmembrane helix</keyword>
<keyword evidence="6 7" id="KW-0472">Membrane</keyword>
<dbReference type="eggNOG" id="ENOG502QVMQ">
    <property type="taxonomic scope" value="Eukaryota"/>
</dbReference>
<evidence type="ECO:0000256" key="1">
    <source>
        <dbReference type="ARBA" id="ARBA00004141"/>
    </source>
</evidence>
<dbReference type="InParanoid" id="A0A061GEE4"/>
<evidence type="ECO:0000256" key="8">
    <source>
        <dbReference type="SAM" id="MobiDB-lite"/>
    </source>
</evidence>
<dbReference type="GO" id="GO:0022857">
    <property type="term" value="F:transmembrane transporter activity"/>
    <property type="evidence" value="ECO:0000318"/>
    <property type="project" value="GO_Central"/>
</dbReference>
<evidence type="ECO:0000313" key="9">
    <source>
        <dbReference type="EMBL" id="EOY27778.1"/>
    </source>
</evidence>
<feature type="transmembrane region" description="Helical" evidence="7">
    <location>
        <begin position="204"/>
        <end position="224"/>
    </location>
</feature>
<dbReference type="SUPFAM" id="SSF103481">
    <property type="entry name" value="Multidrug resistance efflux transporter EmrE"/>
    <property type="match status" value="1"/>
</dbReference>
<dbReference type="InterPro" id="IPR030182">
    <property type="entry name" value="PUP_plant"/>
</dbReference>
<evidence type="ECO:0000256" key="2">
    <source>
        <dbReference type="ARBA" id="ARBA00006213"/>
    </source>
</evidence>
<dbReference type="PANTHER" id="PTHR31376:SF50">
    <property type="entry name" value="PURINE PERMEASE-RELATED"/>
    <property type="match status" value="1"/>
</dbReference>
<feature type="transmembrane region" description="Helical" evidence="7">
    <location>
        <begin position="245"/>
        <end position="268"/>
    </location>
</feature>
<dbReference type="Gramene" id="EOY27778">
    <property type="protein sequence ID" value="EOY27778"/>
    <property type="gene ID" value="TCM_029538"/>
</dbReference>
<keyword evidence="10" id="KW-1185">Reference proteome</keyword>
<evidence type="ECO:0000256" key="7">
    <source>
        <dbReference type="RuleBase" id="RU368015"/>
    </source>
</evidence>
<keyword evidence="4 7" id="KW-0812">Transmembrane</keyword>
<dbReference type="Proteomes" id="UP000026915">
    <property type="component" value="Chromosome 6"/>
</dbReference>
<feature type="region of interest" description="Disordered" evidence="8">
    <location>
        <begin position="1"/>
        <end position="31"/>
    </location>
</feature>
<comment type="similarity">
    <text evidence="2 7">Belongs to the purine permeases (TC 2.A.7.14) family.</text>
</comment>
<comment type="subcellular location">
    <subcellularLocation>
        <location evidence="1 7">Membrane</location>
        <topology evidence="1 7">Multi-pass membrane protein</topology>
    </subcellularLocation>
</comment>